<evidence type="ECO:0000313" key="1">
    <source>
        <dbReference type="EMBL" id="CAA9306407.1"/>
    </source>
</evidence>
<reference evidence="1" key="1">
    <citation type="submission" date="2020-02" db="EMBL/GenBank/DDBJ databases">
        <authorList>
            <person name="Meier V. D."/>
        </authorList>
    </citation>
    <scope>NUCLEOTIDE SEQUENCE</scope>
    <source>
        <strain evidence="1">AVDCRST_MAG92</strain>
    </source>
</reference>
<accession>A0A6J4KI82</accession>
<gene>
    <name evidence="1" type="ORF">AVDCRST_MAG92-5522</name>
</gene>
<organism evidence="1">
    <name type="scientific">uncultured Coleofasciculus sp</name>
    <dbReference type="NCBI Taxonomy" id="1267456"/>
    <lineage>
        <taxon>Bacteria</taxon>
        <taxon>Bacillati</taxon>
        <taxon>Cyanobacteriota</taxon>
        <taxon>Cyanophyceae</taxon>
        <taxon>Coleofasciculales</taxon>
        <taxon>Coleofasciculaceae</taxon>
        <taxon>Coleofasciculus</taxon>
        <taxon>environmental samples</taxon>
    </lineage>
</organism>
<dbReference type="EMBL" id="CADCTM010000927">
    <property type="protein sequence ID" value="CAA9306407.1"/>
    <property type="molecule type" value="Genomic_DNA"/>
</dbReference>
<proteinExistence type="predicted"/>
<sequence length="37" mass="4153">MPEEIHQIIAVLRVGVPNSSAFITGFLKRLVIQTYNP</sequence>
<protein>
    <submittedName>
        <fullName evidence="1">Uncharacterized protein</fullName>
    </submittedName>
</protein>
<dbReference type="AlphaFoldDB" id="A0A6J4KI82"/>
<name>A0A6J4KI82_9CYAN</name>